<dbReference type="HAMAP" id="MF_00013">
    <property type="entry name" value="LipB"/>
    <property type="match status" value="1"/>
</dbReference>
<dbReference type="PANTHER" id="PTHR10993:SF7">
    <property type="entry name" value="LIPOYLTRANSFERASE 2, MITOCHONDRIAL-RELATED"/>
    <property type="match status" value="1"/>
</dbReference>
<dbReference type="InterPro" id="IPR045864">
    <property type="entry name" value="aa-tRNA-synth_II/BPL/LPL"/>
</dbReference>
<feature type="domain" description="BPL/LPL catalytic" evidence="11">
    <location>
        <begin position="44"/>
        <end position="219"/>
    </location>
</feature>
<dbReference type="PROSITE" id="PS51733">
    <property type="entry name" value="BPL_LPL_CATALYTIC"/>
    <property type="match status" value="1"/>
</dbReference>
<keyword evidence="2 6" id="KW-0963">Cytoplasm</keyword>
<evidence type="ECO:0000256" key="5">
    <source>
        <dbReference type="ARBA" id="ARBA00024732"/>
    </source>
</evidence>
<evidence type="ECO:0000256" key="4">
    <source>
        <dbReference type="ARBA" id="ARBA00023315"/>
    </source>
</evidence>
<dbReference type="Proteomes" id="UP000588068">
    <property type="component" value="Unassembled WGS sequence"/>
</dbReference>
<dbReference type="PANTHER" id="PTHR10993">
    <property type="entry name" value="OCTANOYLTRANSFERASE"/>
    <property type="match status" value="1"/>
</dbReference>
<comment type="pathway">
    <text evidence="1 6 7">Protein modification; protein lipoylation via endogenous pathway; protein N(6)-(lipoyl)lysine from octanoyl-[acyl-carrier-protein]: step 1/2.</text>
</comment>
<evidence type="ECO:0000256" key="3">
    <source>
        <dbReference type="ARBA" id="ARBA00022679"/>
    </source>
</evidence>
<feature type="binding site" evidence="6 9">
    <location>
        <begin position="163"/>
        <end position="165"/>
    </location>
    <ligand>
        <name>substrate</name>
    </ligand>
</feature>
<evidence type="ECO:0000256" key="10">
    <source>
        <dbReference type="PIRSR" id="PIRSR016262-3"/>
    </source>
</evidence>
<dbReference type="EC" id="2.3.1.181" evidence="6 7"/>
<dbReference type="Pfam" id="PF21948">
    <property type="entry name" value="LplA-B_cat"/>
    <property type="match status" value="1"/>
</dbReference>
<feature type="binding site" evidence="6 9">
    <location>
        <begin position="83"/>
        <end position="90"/>
    </location>
    <ligand>
        <name>substrate</name>
    </ligand>
</feature>
<accession>A0A841HQ82</accession>
<keyword evidence="4 6" id="KW-0012">Acyltransferase</keyword>
<dbReference type="GO" id="GO:0033819">
    <property type="term" value="F:lipoyl(octanoyl) transferase activity"/>
    <property type="evidence" value="ECO:0007669"/>
    <property type="project" value="UniProtKB-EC"/>
</dbReference>
<dbReference type="NCBIfam" id="TIGR00214">
    <property type="entry name" value="lipB"/>
    <property type="match status" value="1"/>
</dbReference>
<comment type="similarity">
    <text evidence="6 7">Belongs to the LipB family.</text>
</comment>
<dbReference type="UniPathway" id="UPA00538">
    <property type="reaction ID" value="UER00592"/>
</dbReference>
<dbReference type="AlphaFoldDB" id="A0A841HQ82"/>
<organism evidence="12 13">
    <name type="scientific">Povalibacter uvarum</name>
    <dbReference type="NCBI Taxonomy" id="732238"/>
    <lineage>
        <taxon>Bacteria</taxon>
        <taxon>Pseudomonadati</taxon>
        <taxon>Pseudomonadota</taxon>
        <taxon>Gammaproteobacteria</taxon>
        <taxon>Steroidobacterales</taxon>
        <taxon>Steroidobacteraceae</taxon>
        <taxon>Povalibacter</taxon>
    </lineage>
</organism>
<name>A0A841HQ82_9GAMM</name>
<dbReference type="PROSITE" id="PS01313">
    <property type="entry name" value="LIPB"/>
    <property type="match status" value="1"/>
</dbReference>
<dbReference type="RefSeq" id="WP_184333612.1">
    <property type="nucleotide sequence ID" value="NZ_JACHHZ010000003.1"/>
</dbReference>
<sequence length="224" mass="24194">MTIAASKIDASSAAAGGPALRWLGRVDYEPTWDGMRAFTDSRTAEDRDQIWFLEHPAVFTLGMNGKREHVLAPADIPVVQIDRGGQVTYHGPGQLVVYPLIDVRRLGIGVRQLVVALENAVIALAAEQAVVAAGRRDAPGVYVNERKLASIGLRIRRGCSYHGLALNVSMDLEPFGRINPCGYAGLQVTDLKSLGTDLSVEAAAHRLAPHLLRSLSLPDQPVWS</sequence>
<evidence type="ECO:0000256" key="9">
    <source>
        <dbReference type="PIRSR" id="PIRSR016262-2"/>
    </source>
</evidence>
<dbReference type="InterPro" id="IPR020605">
    <property type="entry name" value="Octanoyltransferase_CS"/>
</dbReference>
<keyword evidence="3 6" id="KW-0808">Transferase</keyword>
<feature type="binding site" evidence="6 9">
    <location>
        <begin position="150"/>
        <end position="152"/>
    </location>
    <ligand>
        <name>substrate</name>
    </ligand>
</feature>
<evidence type="ECO:0000256" key="7">
    <source>
        <dbReference type="PIRNR" id="PIRNR016262"/>
    </source>
</evidence>
<dbReference type="GO" id="GO:0009249">
    <property type="term" value="P:protein lipoylation"/>
    <property type="evidence" value="ECO:0007669"/>
    <property type="project" value="InterPro"/>
</dbReference>
<comment type="catalytic activity">
    <reaction evidence="6 7">
        <text>octanoyl-[ACP] + L-lysyl-[protein] = N(6)-octanoyl-L-lysyl-[protein] + holo-[ACP] + H(+)</text>
        <dbReference type="Rhea" id="RHEA:17665"/>
        <dbReference type="Rhea" id="RHEA-COMP:9636"/>
        <dbReference type="Rhea" id="RHEA-COMP:9685"/>
        <dbReference type="Rhea" id="RHEA-COMP:9752"/>
        <dbReference type="Rhea" id="RHEA-COMP:9928"/>
        <dbReference type="ChEBI" id="CHEBI:15378"/>
        <dbReference type="ChEBI" id="CHEBI:29969"/>
        <dbReference type="ChEBI" id="CHEBI:64479"/>
        <dbReference type="ChEBI" id="CHEBI:78463"/>
        <dbReference type="ChEBI" id="CHEBI:78809"/>
        <dbReference type="EC" id="2.3.1.181"/>
    </reaction>
</comment>
<dbReference type="InterPro" id="IPR000544">
    <property type="entry name" value="Octanoyltransferase"/>
</dbReference>
<evidence type="ECO:0000256" key="2">
    <source>
        <dbReference type="ARBA" id="ARBA00022490"/>
    </source>
</evidence>
<comment type="function">
    <text evidence="5 6 7">Catalyzes the transfer of endogenously produced octanoic acid from octanoyl-acyl-carrier-protein onto the lipoyl domains of lipoate-dependent enzymes. Lipoyl-ACP can also act as a substrate although octanoyl-ACP is likely to be the physiological substrate.</text>
</comment>
<dbReference type="Gene3D" id="3.30.930.10">
    <property type="entry name" value="Bira Bifunctional Protein, Domain 2"/>
    <property type="match status" value="1"/>
</dbReference>
<comment type="subcellular location">
    <subcellularLocation>
        <location evidence="6">Cytoplasm</location>
    </subcellularLocation>
</comment>
<dbReference type="FunFam" id="3.30.930.10:FF:000020">
    <property type="entry name" value="Octanoyltransferase"/>
    <property type="match status" value="1"/>
</dbReference>
<evidence type="ECO:0000256" key="6">
    <source>
        <dbReference type="HAMAP-Rule" id="MF_00013"/>
    </source>
</evidence>
<dbReference type="InterPro" id="IPR004143">
    <property type="entry name" value="BPL_LPL_catalytic"/>
</dbReference>
<gene>
    <name evidence="6" type="primary">lipB</name>
    <name evidence="12" type="ORF">HNQ60_003271</name>
</gene>
<evidence type="ECO:0000313" key="13">
    <source>
        <dbReference type="Proteomes" id="UP000588068"/>
    </source>
</evidence>
<comment type="miscellaneous">
    <text evidence="6">In the reaction, the free carboxyl group of octanoic acid is attached via an amide linkage to the epsilon-amino group of a specific lysine residue of lipoyl domains of lipoate-dependent enzymes.</text>
</comment>
<keyword evidence="13" id="KW-1185">Reference proteome</keyword>
<dbReference type="NCBIfam" id="NF010922">
    <property type="entry name" value="PRK14342.1"/>
    <property type="match status" value="1"/>
</dbReference>
<feature type="active site" description="Acyl-thioester intermediate" evidence="6 8">
    <location>
        <position position="181"/>
    </location>
</feature>
<dbReference type="SUPFAM" id="SSF55681">
    <property type="entry name" value="Class II aaRS and biotin synthetases"/>
    <property type="match status" value="1"/>
</dbReference>
<reference evidence="12 13" key="1">
    <citation type="submission" date="2020-08" db="EMBL/GenBank/DDBJ databases">
        <title>Genomic Encyclopedia of Type Strains, Phase IV (KMG-IV): sequencing the most valuable type-strain genomes for metagenomic binning, comparative biology and taxonomic classification.</title>
        <authorList>
            <person name="Goeker M."/>
        </authorList>
    </citation>
    <scope>NUCLEOTIDE SEQUENCE [LARGE SCALE GENOMIC DNA]</scope>
    <source>
        <strain evidence="12 13">DSM 26723</strain>
    </source>
</reference>
<dbReference type="EMBL" id="JACHHZ010000003">
    <property type="protein sequence ID" value="MBB6094390.1"/>
    <property type="molecule type" value="Genomic_DNA"/>
</dbReference>
<evidence type="ECO:0000256" key="8">
    <source>
        <dbReference type="PIRSR" id="PIRSR016262-1"/>
    </source>
</evidence>
<dbReference type="CDD" id="cd16444">
    <property type="entry name" value="LipB"/>
    <property type="match status" value="1"/>
</dbReference>
<proteinExistence type="inferred from homology"/>
<dbReference type="GO" id="GO:0005737">
    <property type="term" value="C:cytoplasm"/>
    <property type="evidence" value="ECO:0007669"/>
    <property type="project" value="UniProtKB-SubCell"/>
</dbReference>
<dbReference type="PIRSF" id="PIRSF016262">
    <property type="entry name" value="LPLase"/>
    <property type="match status" value="1"/>
</dbReference>
<evidence type="ECO:0000259" key="11">
    <source>
        <dbReference type="PROSITE" id="PS51733"/>
    </source>
</evidence>
<evidence type="ECO:0000313" key="12">
    <source>
        <dbReference type="EMBL" id="MBB6094390.1"/>
    </source>
</evidence>
<evidence type="ECO:0000256" key="1">
    <source>
        <dbReference type="ARBA" id="ARBA00004821"/>
    </source>
</evidence>
<comment type="caution">
    <text evidence="12">The sequence shown here is derived from an EMBL/GenBank/DDBJ whole genome shotgun (WGS) entry which is preliminary data.</text>
</comment>
<feature type="site" description="Lowers pKa of active site Cys" evidence="6 10">
    <location>
        <position position="147"/>
    </location>
</feature>
<protein>
    <recommendedName>
        <fullName evidence="6 7">Octanoyltransferase</fullName>
        <ecNumber evidence="6 7">2.3.1.181</ecNumber>
    </recommendedName>
    <alternativeName>
        <fullName evidence="6">Lipoate-protein ligase B</fullName>
    </alternativeName>
    <alternativeName>
        <fullName evidence="6">Lipoyl/octanoyl transferase</fullName>
    </alternativeName>
    <alternativeName>
        <fullName evidence="6">Octanoyl-[acyl-carrier-protein]-protein N-octanoyltransferase</fullName>
    </alternativeName>
</protein>